<keyword evidence="2" id="KW-0479">Metal-binding</keyword>
<accession>A0A1Q9F283</accession>
<evidence type="ECO:0000256" key="1">
    <source>
        <dbReference type="ARBA" id="ARBA00020786"/>
    </source>
</evidence>
<dbReference type="OMA" id="VSEFRTI"/>
<dbReference type="SMART" id="SM00054">
    <property type="entry name" value="EFh"/>
    <property type="match status" value="7"/>
</dbReference>
<dbReference type="Proteomes" id="UP000186817">
    <property type="component" value="Unassembled WGS sequence"/>
</dbReference>
<evidence type="ECO:0000313" key="8">
    <source>
        <dbReference type="EMBL" id="OLQ13798.1"/>
    </source>
</evidence>
<dbReference type="FunFam" id="1.10.238.10:FF:000001">
    <property type="entry name" value="Calmodulin 1"/>
    <property type="match status" value="1"/>
</dbReference>
<keyword evidence="5" id="KW-0007">Acetylation</keyword>
<dbReference type="PROSITE" id="PS00018">
    <property type="entry name" value="EF_HAND_1"/>
    <property type="match status" value="4"/>
</dbReference>
<evidence type="ECO:0000259" key="7">
    <source>
        <dbReference type="PROSITE" id="PS50222"/>
    </source>
</evidence>
<dbReference type="AlphaFoldDB" id="A0A1Q9F283"/>
<feature type="region of interest" description="Disordered" evidence="6">
    <location>
        <begin position="273"/>
        <end position="431"/>
    </location>
</feature>
<dbReference type="CDD" id="cd00051">
    <property type="entry name" value="EFh"/>
    <property type="match status" value="3"/>
</dbReference>
<keyword evidence="9" id="KW-1185">Reference proteome</keyword>
<feature type="region of interest" description="Disordered" evidence="6">
    <location>
        <begin position="1"/>
        <end position="32"/>
    </location>
</feature>
<name>A0A1Q9F283_SYMMI</name>
<evidence type="ECO:0000256" key="3">
    <source>
        <dbReference type="ARBA" id="ARBA00022737"/>
    </source>
</evidence>
<dbReference type="InterPro" id="IPR011992">
    <property type="entry name" value="EF-hand-dom_pair"/>
</dbReference>
<proteinExistence type="predicted"/>
<evidence type="ECO:0000256" key="4">
    <source>
        <dbReference type="ARBA" id="ARBA00022837"/>
    </source>
</evidence>
<dbReference type="PANTHER" id="PTHR23048:SF0">
    <property type="entry name" value="CALMODULIN LIKE 3"/>
    <property type="match status" value="1"/>
</dbReference>
<reference evidence="8 9" key="1">
    <citation type="submission" date="2016-02" db="EMBL/GenBank/DDBJ databases">
        <title>Genome analysis of coral dinoflagellate symbionts highlights evolutionary adaptations to a symbiotic lifestyle.</title>
        <authorList>
            <person name="Aranda M."/>
            <person name="Li Y."/>
            <person name="Liew Y.J."/>
            <person name="Baumgarten S."/>
            <person name="Simakov O."/>
            <person name="Wilson M."/>
            <person name="Piel J."/>
            <person name="Ashoor H."/>
            <person name="Bougouffa S."/>
            <person name="Bajic V.B."/>
            <person name="Ryu T."/>
            <person name="Ravasi T."/>
            <person name="Bayer T."/>
            <person name="Micklem G."/>
            <person name="Kim H."/>
            <person name="Bhak J."/>
            <person name="Lajeunesse T.C."/>
            <person name="Voolstra C.R."/>
        </authorList>
    </citation>
    <scope>NUCLEOTIDE SEQUENCE [LARGE SCALE GENOMIC DNA]</scope>
    <source>
        <strain evidence="8 9">CCMP2467</strain>
    </source>
</reference>
<dbReference type="PANTHER" id="PTHR23048">
    <property type="entry name" value="MYOSIN LIGHT CHAIN 1, 3"/>
    <property type="match status" value="1"/>
</dbReference>
<organism evidence="8 9">
    <name type="scientific">Symbiodinium microadriaticum</name>
    <name type="common">Dinoflagellate</name>
    <name type="synonym">Zooxanthella microadriatica</name>
    <dbReference type="NCBI Taxonomy" id="2951"/>
    <lineage>
        <taxon>Eukaryota</taxon>
        <taxon>Sar</taxon>
        <taxon>Alveolata</taxon>
        <taxon>Dinophyceae</taxon>
        <taxon>Suessiales</taxon>
        <taxon>Symbiodiniaceae</taxon>
        <taxon>Symbiodinium</taxon>
    </lineage>
</organism>
<feature type="region of interest" description="Disordered" evidence="6">
    <location>
        <begin position="450"/>
        <end position="507"/>
    </location>
</feature>
<feature type="domain" description="EF-hand" evidence="7">
    <location>
        <begin position="972"/>
        <end position="1007"/>
    </location>
</feature>
<dbReference type="EMBL" id="LSRX01000023">
    <property type="protein sequence ID" value="OLQ13798.1"/>
    <property type="molecule type" value="Genomic_DNA"/>
</dbReference>
<dbReference type="Gene3D" id="1.10.238.10">
    <property type="entry name" value="EF-hand"/>
    <property type="match status" value="4"/>
</dbReference>
<dbReference type="PROSITE" id="PS50222">
    <property type="entry name" value="EF_HAND_2"/>
    <property type="match status" value="7"/>
</dbReference>
<evidence type="ECO:0000313" key="9">
    <source>
        <dbReference type="Proteomes" id="UP000186817"/>
    </source>
</evidence>
<feature type="domain" description="EF-hand" evidence="7">
    <location>
        <begin position="621"/>
        <end position="656"/>
    </location>
</feature>
<dbReference type="SUPFAM" id="SSF47473">
    <property type="entry name" value="EF-hand"/>
    <property type="match status" value="3"/>
</dbReference>
<gene>
    <name evidence="8" type="primary">calm</name>
    <name evidence="8" type="ORF">AK812_SmicGene2126</name>
</gene>
<protein>
    <recommendedName>
        <fullName evidence="1">Calmodulin</fullName>
    </recommendedName>
</protein>
<sequence>MWAAMAELEPPERVGDPRGPSGTMARGLTGKVPRKAEPLKRPLREISRSHLTEHVQRLWDHYSIPEFHRQLYLQRFGADDYSLDVLHREVGALAKGIAPVQRAMRAIASREEILLRLGVLRGAFADAEFSVPGSLARCELSEQFYSLRMATVEAILALVAWRHSVAPRAGPTCIAGPGARGASWPFTAVNGESWPDYFMHIASNDAAVRQFQNVAELSKDCDPLLVHASVGGVGPFQGGKLCPPCCDAMHRQNLDRARLSLLEDELASALFHPVRAGTPQDNKSSSWSTPSPDLRPEEDFPSRPSSRLLQELAGPPLLPPLKDAPTPSVTPPPVLPAPPSRPRSGPRRRKPPIIEPEEIGVRPASSTGSPSNRRKVRSRRLSMSGLKVGGRRGALKESIPLWRIEPRLPETEPGLGLDSPEQSCATPPDEEADKELRELIALSTATKRRSLTDGAGVPKLLKAQTEPPESPRYEAPAPSRSAPPKDLKDSQVSAQTPPSSASDEEAEEELLTLKCGVDMARLQSVWNRFEHDNVIHHDDVCMALQRIGFVGPDKEWVEEAFEKVTMFNGVSREEFMQIVDYYDEKQRVHFQEKFISCDADGSGQMDIDEFAEFLRGIGTEPMRHALEECIAEMDEDGSGQLDFDEFYKVMTLLAQREGFSRSEVVGFEAVFRKFDTYANDEIDVKELQQVLMFVGIPITEEECREVGEEIDLDGSGYIDFQEFLMCMRLFRVSELADWKGNLQEISEGNEESIPSSQLSKLLQKSGYFTEQAVVDEVLREIGLEPAANTQIDLGTLWKFLVVFRAREGLSSAEIARVREAFRGKASGDDEDEDEAREIATDQMPQVLRVIGYSLALEDQKQLTAQVDVDRSGALNLGELLKLVRFVKERRSKEIQALFSKIDPYDTGVISEREVMKALAQLGCIRDVDSIPLGVAEESVNGYLGHAGFLKVVQKFDDLQRQQLIKSGGYTAEQMEALSRQFRCYDWDGSGEISQKELVALIVDVFPDLAFDPDQRPLLVQIVEGADKDRNGKLNFDEFLHLMRTVEDLGHLTQLQKERRVIEDTYFNTNEVSEFRTIFLARTKGQPRMSLSDFKELVSPVCPMGDKNSHEISGMWREICGEVTRLCDFPDFLLLMRKMMDKDFFPIMKAKQRSRSSRRVLAHSLTAV</sequence>
<dbReference type="OrthoDB" id="191686at2759"/>
<comment type="caution">
    <text evidence="8">The sequence shown here is derived from an EMBL/GenBank/DDBJ whole genome shotgun (WGS) entry which is preliminary data.</text>
</comment>
<evidence type="ECO:0000256" key="6">
    <source>
        <dbReference type="SAM" id="MobiDB-lite"/>
    </source>
</evidence>
<dbReference type="Pfam" id="PF13499">
    <property type="entry name" value="EF-hand_7"/>
    <property type="match status" value="3"/>
</dbReference>
<feature type="domain" description="EF-hand" evidence="7">
    <location>
        <begin position="1013"/>
        <end position="1048"/>
    </location>
</feature>
<feature type="domain" description="EF-hand" evidence="7">
    <location>
        <begin position="585"/>
        <end position="620"/>
    </location>
</feature>
<feature type="compositionally biased region" description="Pro residues" evidence="6">
    <location>
        <begin position="328"/>
        <end position="341"/>
    </location>
</feature>
<dbReference type="GO" id="GO:0016460">
    <property type="term" value="C:myosin II complex"/>
    <property type="evidence" value="ECO:0007669"/>
    <property type="project" value="TreeGrafter"/>
</dbReference>
<keyword evidence="4" id="KW-0106">Calcium</keyword>
<evidence type="ECO:0000256" key="2">
    <source>
        <dbReference type="ARBA" id="ARBA00022723"/>
    </source>
</evidence>
<keyword evidence="3" id="KW-0677">Repeat</keyword>
<dbReference type="InterPro" id="IPR018247">
    <property type="entry name" value="EF_Hand_1_Ca_BS"/>
</dbReference>
<dbReference type="InterPro" id="IPR002048">
    <property type="entry name" value="EF_hand_dom"/>
</dbReference>
<feature type="compositionally biased region" description="Polar residues" evidence="6">
    <location>
        <begin position="279"/>
        <end position="291"/>
    </location>
</feature>
<dbReference type="InterPro" id="IPR050230">
    <property type="entry name" value="CALM/Myosin/TropC-like"/>
</dbReference>
<feature type="domain" description="EF-hand" evidence="7">
    <location>
        <begin position="889"/>
        <end position="924"/>
    </location>
</feature>
<evidence type="ECO:0000256" key="5">
    <source>
        <dbReference type="ARBA" id="ARBA00022990"/>
    </source>
</evidence>
<dbReference type="GO" id="GO:0005509">
    <property type="term" value="F:calcium ion binding"/>
    <property type="evidence" value="ECO:0007669"/>
    <property type="project" value="InterPro"/>
</dbReference>
<feature type="domain" description="EF-hand" evidence="7">
    <location>
        <begin position="662"/>
        <end position="697"/>
    </location>
</feature>
<feature type="domain" description="EF-hand" evidence="7">
    <location>
        <begin position="698"/>
        <end position="733"/>
    </location>
</feature>